<dbReference type="EMBL" id="CP081303">
    <property type="protein sequence ID" value="QZE15611.1"/>
    <property type="molecule type" value="Genomic_DNA"/>
</dbReference>
<sequence length="365" mass="41724">MKVILYLIQKEFLQIRRNKAILPIIFAMPIVQMLVLVWATTMELKEVNVGVIDQDHSALSRKLYTKLEGLDCFCLQPLNANGSALDQLHREHLDAVVEIPEHFGRDFESNINVKPQVAINAVNSSNAEMIKGYFESQWHSFESHQRDVGYSVTPADIHFRYWYNPEMDFKYYMAPGILAILISLVGMMLSGMNFVREKEMGTIEQINVTPIKKYQFILGKLIPFMIIGIVDLLLGIGIARLAFGQPIAGNLFTLMFSTAVYLVPLLGISLWVSAVSDKQQQVMFICFFFLLVFILMSGMFTPVESMPQWAQILNYLNPLFYYIRIIRGVLLKGASIIDIQFEIISLFVYGILIFLIATFKYKKVS</sequence>
<dbReference type="Proteomes" id="UP000826212">
    <property type="component" value="Chromosome"/>
</dbReference>
<proteinExistence type="predicted"/>
<organism evidence="1 2">
    <name type="scientific">Halosquirtibacter laminarini</name>
    <dbReference type="NCBI Taxonomy" id="3374600"/>
    <lineage>
        <taxon>Bacteria</taxon>
        <taxon>Pseudomonadati</taxon>
        <taxon>Bacteroidota</taxon>
        <taxon>Bacteroidia</taxon>
        <taxon>Marinilabiliales</taxon>
        <taxon>Prolixibacteraceae</taxon>
        <taxon>Halosquirtibacter</taxon>
    </lineage>
</organism>
<gene>
    <name evidence="1" type="ORF">K4L44_07195</name>
</gene>
<protein>
    <submittedName>
        <fullName evidence="1">ABC transporter permease</fullName>
    </submittedName>
</protein>
<name>A0AC61NIS9_9BACT</name>
<accession>A0AC61NIS9</accession>
<evidence type="ECO:0000313" key="1">
    <source>
        <dbReference type="EMBL" id="QZE15611.1"/>
    </source>
</evidence>
<evidence type="ECO:0000313" key="2">
    <source>
        <dbReference type="Proteomes" id="UP000826212"/>
    </source>
</evidence>
<reference evidence="1" key="1">
    <citation type="submission" date="2021-08" db="EMBL/GenBank/DDBJ databases">
        <title>Novel anaerobic bacterium isolated from sea squirt in East Sea, Republic of Korea.</title>
        <authorList>
            <person name="Nguyen T.H."/>
            <person name="Li Z."/>
            <person name="Lee Y.-J."/>
            <person name="Ko J."/>
            <person name="Kim S.-G."/>
        </authorList>
    </citation>
    <scope>NUCLEOTIDE SEQUENCE</scope>
    <source>
        <strain evidence="1">KCTC 25031</strain>
    </source>
</reference>
<keyword evidence="2" id="KW-1185">Reference proteome</keyword>